<dbReference type="RefSeq" id="WP_125057948.1">
    <property type="nucleotide sequence ID" value="NZ_BHZD01000001.1"/>
</dbReference>
<dbReference type="Proteomes" id="UP000286746">
    <property type="component" value="Unassembled WGS sequence"/>
</dbReference>
<protein>
    <submittedName>
        <fullName evidence="7">Multidrug ABC transporter ATP-binding protein</fullName>
    </submittedName>
</protein>
<keyword evidence="4 7" id="KW-0067">ATP-binding</keyword>
<keyword evidence="3" id="KW-0547">Nucleotide-binding</keyword>
<evidence type="ECO:0000256" key="3">
    <source>
        <dbReference type="ARBA" id="ARBA00022741"/>
    </source>
</evidence>
<feature type="domain" description="ABC transporter" evidence="6">
    <location>
        <begin position="2"/>
        <end position="227"/>
    </location>
</feature>
<dbReference type="AlphaFoldDB" id="A0A401WF87"/>
<dbReference type="Gene3D" id="3.40.50.300">
    <property type="entry name" value="P-loop containing nucleotide triphosphate hydrolases"/>
    <property type="match status" value="1"/>
</dbReference>
<evidence type="ECO:0000256" key="1">
    <source>
        <dbReference type="ARBA" id="ARBA00005417"/>
    </source>
</evidence>
<dbReference type="GO" id="GO:0016887">
    <property type="term" value="F:ATP hydrolysis activity"/>
    <property type="evidence" value="ECO:0007669"/>
    <property type="project" value="InterPro"/>
</dbReference>
<dbReference type="InterPro" id="IPR027417">
    <property type="entry name" value="P-loop_NTPase"/>
</dbReference>
<sequence>MITLRGLTKRYGGTVAVDDLTLDVTVGRVTGFLGPNGAGKSTTMRMILGLDRPFSGTALIDGRPYASLRHPVREVGTLLDAKALHPARSARGHLVAQARSNGIPVRRVDEVLETVGLATVARRRAGAFSLGMYQRLGVAGALLGDPKVLVLDEPVNGLDPDGVRWIRELVRDQAAQGRTVFLSSHLMSEMQLTADHLVVIGKGRLLADAPLRDLLSGGSVGSVQACVPDPEDRRRLADHLTGQDGVRVTADGAEDLVVRGRTAREVGDLAHRLGVRLHGLRGVGASLEETYMELTAQSVEYGTENTENTGNTESTERAATRSAPAPARTAGGV</sequence>
<dbReference type="InterPro" id="IPR003439">
    <property type="entry name" value="ABC_transporter-like_ATP-bd"/>
</dbReference>
<evidence type="ECO:0000313" key="8">
    <source>
        <dbReference type="Proteomes" id="UP000286746"/>
    </source>
</evidence>
<evidence type="ECO:0000256" key="5">
    <source>
        <dbReference type="SAM" id="MobiDB-lite"/>
    </source>
</evidence>
<dbReference type="SMART" id="SM00382">
    <property type="entry name" value="AAA"/>
    <property type="match status" value="1"/>
</dbReference>
<dbReference type="EMBL" id="BHZD01000001">
    <property type="protein sequence ID" value="GCD47940.1"/>
    <property type="molecule type" value="Genomic_DNA"/>
</dbReference>
<keyword evidence="2" id="KW-0813">Transport</keyword>
<reference evidence="7 8" key="1">
    <citation type="submission" date="2018-11" db="EMBL/GenBank/DDBJ databases">
        <title>Whole genome sequence of Streptomyces paromomycinus NBRC 15454(T).</title>
        <authorList>
            <person name="Komaki H."/>
            <person name="Tamura T."/>
        </authorList>
    </citation>
    <scope>NUCLEOTIDE SEQUENCE [LARGE SCALE GENOMIC DNA]</scope>
    <source>
        <strain evidence="7 8">NBRC 15454</strain>
    </source>
</reference>
<evidence type="ECO:0000256" key="2">
    <source>
        <dbReference type="ARBA" id="ARBA00022448"/>
    </source>
</evidence>
<evidence type="ECO:0000256" key="4">
    <source>
        <dbReference type="ARBA" id="ARBA00022840"/>
    </source>
</evidence>
<proteinExistence type="inferred from homology"/>
<comment type="similarity">
    <text evidence="1">Belongs to the ABC transporter superfamily.</text>
</comment>
<evidence type="ECO:0000313" key="7">
    <source>
        <dbReference type="EMBL" id="GCD47940.1"/>
    </source>
</evidence>
<feature type="region of interest" description="Disordered" evidence="5">
    <location>
        <begin position="302"/>
        <end position="333"/>
    </location>
</feature>
<dbReference type="GO" id="GO:0005524">
    <property type="term" value="F:ATP binding"/>
    <property type="evidence" value="ECO:0007669"/>
    <property type="project" value="UniProtKB-KW"/>
</dbReference>
<organism evidence="7 8">
    <name type="scientific">Streptomyces paromomycinus</name>
    <name type="common">Streptomyces rimosus subsp. paromomycinus</name>
    <dbReference type="NCBI Taxonomy" id="92743"/>
    <lineage>
        <taxon>Bacteria</taxon>
        <taxon>Bacillati</taxon>
        <taxon>Actinomycetota</taxon>
        <taxon>Actinomycetes</taxon>
        <taxon>Kitasatosporales</taxon>
        <taxon>Streptomycetaceae</taxon>
        <taxon>Streptomyces</taxon>
    </lineage>
</organism>
<evidence type="ECO:0000259" key="6">
    <source>
        <dbReference type="PROSITE" id="PS50893"/>
    </source>
</evidence>
<feature type="compositionally biased region" description="Low complexity" evidence="5">
    <location>
        <begin position="302"/>
        <end position="313"/>
    </location>
</feature>
<dbReference type="PROSITE" id="PS50893">
    <property type="entry name" value="ABC_TRANSPORTER_2"/>
    <property type="match status" value="1"/>
</dbReference>
<dbReference type="PANTHER" id="PTHR43335">
    <property type="entry name" value="ABC TRANSPORTER, ATP-BINDING PROTEIN"/>
    <property type="match status" value="1"/>
</dbReference>
<dbReference type="PANTHER" id="PTHR43335:SF4">
    <property type="entry name" value="ABC TRANSPORTER, ATP-BINDING PROTEIN"/>
    <property type="match status" value="1"/>
</dbReference>
<feature type="compositionally biased region" description="Low complexity" evidence="5">
    <location>
        <begin position="320"/>
        <end position="333"/>
    </location>
</feature>
<dbReference type="Pfam" id="PF00005">
    <property type="entry name" value="ABC_tran"/>
    <property type="match status" value="1"/>
</dbReference>
<gene>
    <name evidence="7" type="ORF">GKJPGBOP_07735</name>
</gene>
<keyword evidence="8" id="KW-1185">Reference proteome</keyword>
<dbReference type="SUPFAM" id="SSF52540">
    <property type="entry name" value="P-loop containing nucleoside triphosphate hydrolases"/>
    <property type="match status" value="1"/>
</dbReference>
<comment type="caution">
    <text evidence="7">The sequence shown here is derived from an EMBL/GenBank/DDBJ whole genome shotgun (WGS) entry which is preliminary data.</text>
</comment>
<name>A0A401WF87_STREY</name>
<dbReference type="InterPro" id="IPR003593">
    <property type="entry name" value="AAA+_ATPase"/>
</dbReference>
<accession>A0A401WF87</accession>